<sequence>MVKVKIWLKNLRYSVAFLFRPITPVAFSFLFLVLTCIVLVVTIMNMDENLKVYEISLSILTGITASLLIAIMSELYNNYRFNTKRQREIRKYFRCVAGYEIHQSSIMEVNSEYESDVTLGDGRVYATFRQLGEIIPILREALNNRDYLYRTEINEIDDILYNYDEIVKIIWVGLLPEYMSLISQRHDESCDGKAKEDNKCNLEGEGMGDQELIDDESITDYPELYNFLKTEVMYYVEKKYNPDIYDKDPEQLESVIEKAVFYDRHIFNEYFEVTDTRYELVKLIDDEKLSKRGFEFRSYMISKACGNIDKSMLKLQKRATKEPHIWTMAKG</sequence>
<dbReference type="EMBL" id="VCIA01000001">
    <property type="protein sequence ID" value="TMN21897.1"/>
    <property type="molecule type" value="Genomic_DNA"/>
</dbReference>
<evidence type="ECO:0000313" key="2">
    <source>
        <dbReference type="EMBL" id="TMN21897.1"/>
    </source>
</evidence>
<keyword evidence="1" id="KW-0472">Membrane</keyword>
<accession>A0A5S3QJI8</accession>
<evidence type="ECO:0000313" key="3">
    <source>
        <dbReference type="Proteomes" id="UP000306980"/>
    </source>
</evidence>
<keyword evidence="1" id="KW-1133">Transmembrane helix</keyword>
<feature type="transmembrane region" description="Helical" evidence="1">
    <location>
        <begin position="55"/>
        <end position="77"/>
    </location>
</feature>
<organism evidence="2 3">
    <name type="scientific">Lentibacillus cibarius</name>
    <dbReference type="NCBI Taxonomy" id="2583219"/>
    <lineage>
        <taxon>Bacteria</taxon>
        <taxon>Bacillati</taxon>
        <taxon>Bacillota</taxon>
        <taxon>Bacilli</taxon>
        <taxon>Bacillales</taxon>
        <taxon>Bacillaceae</taxon>
        <taxon>Lentibacillus</taxon>
    </lineage>
</organism>
<feature type="transmembrane region" description="Helical" evidence="1">
    <location>
        <begin position="21"/>
        <end position="43"/>
    </location>
</feature>
<dbReference type="RefSeq" id="WP_138602749.1">
    <property type="nucleotide sequence ID" value="NZ_VCIA01000001.1"/>
</dbReference>
<name>A0A5S3QJI8_9BACI</name>
<protein>
    <submittedName>
        <fullName evidence="2">Uncharacterized protein</fullName>
    </submittedName>
</protein>
<dbReference type="OrthoDB" id="2087562at2"/>
<keyword evidence="1" id="KW-0812">Transmembrane</keyword>
<evidence type="ECO:0000256" key="1">
    <source>
        <dbReference type="SAM" id="Phobius"/>
    </source>
</evidence>
<proteinExistence type="predicted"/>
<comment type="caution">
    <text evidence="2">The sequence shown here is derived from an EMBL/GenBank/DDBJ whole genome shotgun (WGS) entry which is preliminary data.</text>
</comment>
<gene>
    <name evidence="2" type="ORF">FFL34_07050</name>
</gene>
<dbReference type="AlphaFoldDB" id="A0A5S3QJI8"/>
<reference evidence="2 3" key="1">
    <citation type="submission" date="2019-05" db="EMBL/GenBank/DDBJ databases">
        <title>Genomic analysis of Lentibacillus sp. NKC220-2.</title>
        <authorList>
            <person name="Oh Y.J."/>
        </authorList>
    </citation>
    <scope>NUCLEOTIDE SEQUENCE [LARGE SCALE GENOMIC DNA]</scope>
    <source>
        <strain evidence="2 3">NKC220-2</strain>
    </source>
</reference>
<dbReference type="Proteomes" id="UP000306980">
    <property type="component" value="Unassembled WGS sequence"/>
</dbReference>